<evidence type="ECO:0000256" key="2">
    <source>
        <dbReference type="ARBA" id="ARBA00010617"/>
    </source>
</evidence>
<gene>
    <name evidence="4" type="ORF">HQ497_01025</name>
</gene>
<evidence type="ECO:0000256" key="1">
    <source>
        <dbReference type="ARBA" id="ARBA00001971"/>
    </source>
</evidence>
<keyword evidence="3" id="KW-0503">Monooxygenase</keyword>
<evidence type="ECO:0000313" key="5">
    <source>
        <dbReference type="Proteomes" id="UP000754644"/>
    </source>
</evidence>
<keyword evidence="3" id="KW-0479">Metal-binding</keyword>
<accession>A0A972VTE3</accession>
<reference evidence="4" key="1">
    <citation type="submission" date="2020-05" db="EMBL/GenBank/DDBJ databases">
        <title>Sulfur intermediates as new biogeochemical hubs in an aquatic model microbial ecosystem.</title>
        <authorList>
            <person name="Vigneron A."/>
        </authorList>
    </citation>
    <scope>NUCLEOTIDE SEQUENCE</scope>
    <source>
        <strain evidence="4">Bin.250</strain>
    </source>
</reference>
<dbReference type="EMBL" id="JABMOJ010000039">
    <property type="protein sequence ID" value="NQV63920.1"/>
    <property type="molecule type" value="Genomic_DNA"/>
</dbReference>
<dbReference type="GO" id="GO:0004497">
    <property type="term" value="F:monooxygenase activity"/>
    <property type="evidence" value="ECO:0007669"/>
    <property type="project" value="UniProtKB-KW"/>
</dbReference>
<dbReference type="Proteomes" id="UP000754644">
    <property type="component" value="Unassembled WGS sequence"/>
</dbReference>
<dbReference type="PANTHER" id="PTHR46696">
    <property type="entry name" value="P450, PUTATIVE (EUROFUNG)-RELATED"/>
    <property type="match status" value="1"/>
</dbReference>
<dbReference type="GO" id="GO:0005506">
    <property type="term" value="F:iron ion binding"/>
    <property type="evidence" value="ECO:0007669"/>
    <property type="project" value="InterPro"/>
</dbReference>
<dbReference type="InterPro" id="IPR001128">
    <property type="entry name" value="Cyt_P450"/>
</dbReference>
<protein>
    <submittedName>
        <fullName evidence="4">Cytochrome P450</fullName>
    </submittedName>
</protein>
<dbReference type="InterPro" id="IPR002397">
    <property type="entry name" value="Cyt_P450_B"/>
</dbReference>
<sequence length="419" mass="48392">MNFAEIEKLESWADVNPFDVPLDKIDMSRPELFEANVHEKWFARLRAEDPVHYCAESMNGPYWSVTKFEHIMQVDTNHQVFSSDRSISIVDPDDFNPTNFIAMDQPKHDVQRRVVSPVAAPRNLAQLEGVMREKACEILDSLPVGETFDWVDKVSIEMTTYMLAILFNFPMEDRRLLTHWSDMATSVKGIGNFDHDDEYREQELMKCLTYFNRLWHERKGETGSFDFVSMLANAPDTADMIDDPMEYLGNLILLIVGGNDTTRNSMSGGVLALNENPEQYAALRENLDLIPKMVSEIIRWQTPLPHMRRTALEDTVIGDKQIKKGDKVIMWYVSGNRDELAIDSPHDFIIDRKKARQHLSFGFGIHRCMGNRVAEMQLRVMWEEIMKRFSFVEVVGDVKRLPSNFVLGITEMPVRLHAK</sequence>
<dbReference type="InterPro" id="IPR017972">
    <property type="entry name" value="Cyt_P450_CS"/>
</dbReference>
<dbReference type="SUPFAM" id="SSF48264">
    <property type="entry name" value="Cytochrome P450"/>
    <property type="match status" value="1"/>
</dbReference>
<dbReference type="GO" id="GO:0020037">
    <property type="term" value="F:heme binding"/>
    <property type="evidence" value="ECO:0007669"/>
    <property type="project" value="InterPro"/>
</dbReference>
<dbReference type="PANTHER" id="PTHR46696:SF1">
    <property type="entry name" value="CYTOCHROME P450 YJIB-RELATED"/>
    <property type="match status" value="1"/>
</dbReference>
<dbReference type="PROSITE" id="PS00086">
    <property type="entry name" value="CYTOCHROME_P450"/>
    <property type="match status" value="1"/>
</dbReference>
<dbReference type="AlphaFoldDB" id="A0A972VTE3"/>
<keyword evidence="3" id="KW-0408">Iron</keyword>
<name>A0A972VTE3_9GAMM</name>
<dbReference type="CDD" id="cd11033">
    <property type="entry name" value="CYP142-like"/>
    <property type="match status" value="1"/>
</dbReference>
<organism evidence="4 5">
    <name type="scientific">SAR86 cluster bacterium</name>
    <dbReference type="NCBI Taxonomy" id="2030880"/>
    <lineage>
        <taxon>Bacteria</taxon>
        <taxon>Pseudomonadati</taxon>
        <taxon>Pseudomonadota</taxon>
        <taxon>Gammaproteobacteria</taxon>
        <taxon>SAR86 cluster</taxon>
    </lineage>
</organism>
<comment type="cofactor">
    <cofactor evidence="1">
        <name>heme</name>
        <dbReference type="ChEBI" id="CHEBI:30413"/>
    </cofactor>
</comment>
<dbReference type="GO" id="GO:0016705">
    <property type="term" value="F:oxidoreductase activity, acting on paired donors, with incorporation or reduction of molecular oxygen"/>
    <property type="evidence" value="ECO:0007669"/>
    <property type="project" value="InterPro"/>
</dbReference>
<dbReference type="InterPro" id="IPR036396">
    <property type="entry name" value="Cyt_P450_sf"/>
</dbReference>
<evidence type="ECO:0000256" key="3">
    <source>
        <dbReference type="RuleBase" id="RU000461"/>
    </source>
</evidence>
<keyword evidence="3" id="KW-0349">Heme</keyword>
<dbReference type="PRINTS" id="PR00359">
    <property type="entry name" value="BP450"/>
</dbReference>
<dbReference type="Pfam" id="PF00067">
    <property type="entry name" value="p450"/>
    <property type="match status" value="1"/>
</dbReference>
<proteinExistence type="inferred from homology"/>
<comment type="similarity">
    <text evidence="2 3">Belongs to the cytochrome P450 family.</text>
</comment>
<evidence type="ECO:0000313" key="4">
    <source>
        <dbReference type="EMBL" id="NQV63920.1"/>
    </source>
</evidence>
<comment type="caution">
    <text evidence="4">The sequence shown here is derived from an EMBL/GenBank/DDBJ whole genome shotgun (WGS) entry which is preliminary data.</text>
</comment>
<dbReference type="Gene3D" id="1.10.630.10">
    <property type="entry name" value="Cytochrome P450"/>
    <property type="match status" value="1"/>
</dbReference>
<keyword evidence="3" id="KW-0560">Oxidoreductase</keyword>